<keyword evidence="2" id="KW-0479">Metal-binding</keyword>
<dbReference type="Proteomes" id="UP000553888">
    <property type="component" value="Unassembled WGS sequence"/>
</dbReference>
<accession>A0A852Y606</accession>
<keyword evidence="6" id="KW-1185">Reference proteome</keyword>
<evidence type="ECO:0000259" key="4">
    <source>
        <dbReference type="Pfam" id="PF13378"/>
    </source>
</evidence>
<dbReference type="GO" id="GO:0016836">
    <property type="term" value="F:hydro-lyase activity"/>
    <property type="evidence" value="ECO:0007669"/>
    <property type="project" value="TreeGrafter"/>
</dbReference>
<organism evidence="5 6">
    <name type="scientific">Schumannella luteola</name>
    <dbReference type="NCBI Taxonomy" id="472059"/>
    <lineage>
        <taxon>Bacteria</taxon>
        <taxon>Bacillati</taxon>
        <taxon>Actinomycetota</taxon>
        <taxon>Actinomycetes</taxon>
        <taxon>Micrococcales</taxon>
        <taxon>Microbacteriaceae</taxon>
        <taxon>Schumannella</taxon>
    </lineage>
</organism>
<comment type="cofactor">
    <cofactor evidence="1">
        <name>Mg(2+)</name>
        <dbReference type="ChEBI" id="CHEBI:18420"/>
    </cofactor>
</comment>
<keyword evidence="3" id="KW-0460">Magnesium</keyword>
<comment type="caution">
    <text evidence="5">The sequence shown here is derived from an EMBL/GenBank/DDBJ whole genome shotgun (WGS) entry which is preliminary data.</text>
</comment>
<dbReference type="AlphaFoldDB" id="A0A852Y606"/>
<dbReference type="EMBL" id="JACBZY010000001">
    <property type="protein sequence ID" value="NYG97703.1"/>
    <property type="molecule type" value="Genomic_DNA"/>
</dbReference>
<name>A0A852Y606_9MICO</name>
<proteinExistence type="predicted"/>
<evidence type="ECO:0000256" key="3">
    <source>
        <dbReference type="ARBA" id="ARBA00022842"/>
    </source>
</evidence>
<dbReference type="RefSeq" id="WP_179564561.1">
    <property type="nucleotide sequence ID" value="NZ_JACBZY010000001.1"/>
</dbReference>
<dbReference type="Pfam" id="PF13378">
    <property type="entry name" value="MR_MLE_C"/>
    <property type="match status" value="1"/>
</dbReference>
<dbReference type="PANTHER" id="PTHR13794:SF58">
    <property type="entry name" value="MITOCHONDRIAL ENOLASE SUPERFAMILY MEMBER 1"/>
    <property type="match status" value="1"/>
</dbReference>
<evidence type="ECO:0000256" key="1">
    <source>
        <dbReference type="ARBA" id="ARBA00001946"/>
    </source>
</evidence>
<protein>
    <submittedName>
        <fullName evidence="5">L-alanine-DL-glutamate epimerase-like enolase superfamily enzyme</fullName>
    </submittedName>
</protein>
<dbReference type="InterPro" id="IPR029065">
    <property type="entry name" value="Enolase_C-like"/>
</dbReference>
<dbReference type="SUPFAM" id="SSF51604">
    <property type="entry name" value="Enolase C-terminal domain-like"/>
    <property type="match status" value="1"/>
</dbReference>
<evidence type="ECO:0000313" key="5">
    <source>
        <dbReference type="EMBL" id="NYG97703.1"/>
    </source>
</evidence>
<dbReference type="GO" id="GO:0016052">
    <property type="term" value="P:carbohydrate catabolic process"/>
    <property type="evidence" value="ECO:0007669"/>
    <property type="project" value="TreeGrafter"/>
</dbReference>
<dbReference type="InterPro" id="IPR036849">
    <property type="entry name" value="Enolase-like_C_sf"/>
</dbReference>
<evidence type="ECO:0000256" key="2">
    <source>
        <dbReference type="ARBA" id="ARBA00022723"/>
    </source>
</evidence>
<sequence>MLQPDVHRVGGITELRRIAQMASGAGIDVIPHVYSQATLHVVLSQPNCGWIEHLTNPSYWGLQRVSPLFLGESPVEDGVPALPTAPGIGLTINTDAVPELADWN</sequence>
<dbReference type="PANTHER" id="PTHR13794">
    <property type="entry name" value="ENOLASE SUPERFAMILY, MANDELATE RACEMASE"/>
    <property type="match status" value="1"/>
</dbReference>
<gene>
    <name evidence="5" type="ORF">BJ979_000329</name>
</gene>
<feature type="domain" description="Enolase C-terminal" evidence="4">
    <location>
        <begin position="2"/>
        <end position="95"/>
    </location>
</feature>
<dbReference type="GO" id="GO:0000287">
    <property type="term" value="F:magnesium ion binding"/>
    <property type="evidence" value="ECO:0007669"/>
    <property type="project" value="TreeGrafter"/>
</dbReference>
<dbReference type="InterPro" id="IPR046945">
    <property type="entry name" value="RHMD-like"/>
</dbReference>
<reference evidence="5 6" key="1">
    <citation type="submission" date="2020-07" db="EMBL/GenBank/DDBJ databases">
        <title>Sequencing the genomes of 1000 actinobacteria strains.</title>
        <authorList>
            <person name="Klenk H.-P."/>
        </authorList>
    </citation>
    <scope>NUCLEOTIDE SEQUENCE [LARGE SCALE GENOMIC DNA]</scope>
    <source>
        <strain evidence="5 6">DSM 23141</strain>
    </source>
</reference>
<dbReference type="Gene3D" id="3.20.20.120">
    <property type="entry name" value="Enolase-like C-terminal domain"/>
    <property type="match status" value="1"/>
</dbReference>
<evidence type="ECO:0000313" key="6">
    <source>
        <dbReference type="Proteomes" id="UP000553888"/>
    </source>
</evidence>